<evidence type="ECO:0000256" key="10">
    <source>
        <dbReference type="RuleBase" id="RU003500"/>
    </source>
</evidence>
<dbReference type="GO" id="GO:0046330">
    <property type="term" value="P:positive regulation of JNK cascade"/>
    <property type="evidence" value="ECO:0007669"/>
    <property type="project" value="TreeGrafter"/>
</dbReference>
<dbReference type="GO" id="GO:0000902">
    <property type="term" value="P:cell morphogenesis"/>
    <property type="evidence" value="ECO:0007669"/>
    <property type="project" value="UniProtKB-ARBA"/>
</dbReference>
<protein>
    <recommendedName>
        <fullName evidence="10">Protein Wnt</fullName>
    </recommendedName>
</protein>
<keyword evidence="5" id="KW-0272">Extracellular matrix</keyword>
<dbReference type="PROSITE" id="PS00246">
    <property type="entry name" value="WNT1"/>
    <property type="match status" value="1"/>
</dbReference>
<evidence type="ECO:0000313" key="12">
    <source>
        <dbReference type="Proteomes" id="UP001431783"/>
    </source>
</evidence>
<comment type="subcellular location">
    <subcellularLocation>
        <location evidence="1 10">Secreted</location>
        <location evidence="1 10">Extracellular space</location>
        <location evidence="1 10">Extracellular matrix</location>
    </subcellularLocation>
</comment>
<dbReference type="Proteomes" id="UP001431783">
    <property type="component" value="Unassembled WGS sequence"/>
</dbReference>
<evidence type="ECO:0000256" key="9">
    <source>
        <dbReference type="ARBA" id="ARBA00023288"/>
    </source>
</evidence>
<keyword evidence="9" id="KW-0449">Lipoprotein</keyword>
<dbReference type="AlphaFoldDB" id="A0AAW1VCB2"/>
<dbReference type="PRINTS" id="PR01349">
    <property type="entry name" value="WNTPROTEIN"/>
</dbReference>
<dbReference type="GO" id="GO:0045165">
    <property type="term" value="P:cell fate commitment"/>
    <property type="evidence" value="ECO:0007669"/>
    <property type="project" value="TreeGrafter"/>
</dbReference>
<reference evidence="11 12" key="1">
    <citation type="submission" date="2023-03" db="EMBL/GenBank/DDBJ databases">
        <title>Genome insight into feeding habits of ladybird beetles.</title>
        <authorList>
            <person name="Li H.-S."/>
            <person name="Huang Y.-H."/>
            <person name="Pang H."/>
        </authorList>
    </citation>
    <scope>NUCLEOTIDE SEQUENCE [LARGE SCALE GENOMIC DNA]</scope>
    <source>
        <strain evidence="11">SYSU_2023b</strain>
        <tissue evidence="11">Whole body</tissue>
    </source>
</reference>
<keyword evidence="8" id="KW-0325">Glycoprotein</keyword>
<dbReference type="GO" id="GO:0030182">
    <property type="term" value="P:neuron differentiation"/>
    <property type="evidence" value="ECO:0007669"/>
    <property type="project" value="TreeGrafter"/>
</dbReference>
<evidence type="ECO:0000256" key="7">
    <source>
        <dbReference type="ARBA" id="ARBA00023157"/>
    </source>
</evidence>
<keyword evidence="7" id="KW-1015">Disulfide bond</keyword>
<keyword evidence="6 10" id="KW-0879">Wnt signaling pathway</keyword>
<dbReference type="FunFam" id="3.30.2460.20:FF:000001">
    <property type="entry name" value="Wnt homolog"/>
    <property type="match status" value="1"/>
</dbReference>
<dbReference type="PANTHER" id="PTHR12027:SF112">
    <property type="entry name" value="PROTEIN WNT-2"/>
    <property type="match status" value="1"/>
</dbReference>
<dbReference type="InterPro" id="IPR005817">
    <property type="entry name" value="Wnt"/>
</dbReference>
<sequence>MVLPCFDSSREAAFTYAISSAGVAYAVTAACARGNITACGCAPGPKPREPTPAGWKWGGCSVDINFGMKFARKFMDARELEGDERSLMNLHNNRAGRKAVKQNLLTDCKCHGVSGSCTMKTCWKTLPTFRQIGDNLMKKYYRARPVACASSGPGPRGAERPRVKRKIHLVLKKGKTPIKKIPRKSDLVFLQMSPNYCEKDLAAGSLGTAGRSCNRTSRGTDGCDLMCCGRGYNTHQYTRVWQCRCKFHWCCYVNCDTCSERTEEYTCK</sequence>
<comment type="caution">
    <text evidence="11">The sequence shown here is derived from an EMBL/GenBank/DDBJ whole genome shotgun (WGS) entry which is preliminary data.</text>
</comment>
<organism evidence="11 12">
    <name type="scientific">Henosepilachna vigintioctopunctata</name>
    <dbReference type="NCBI Taxonomy" id="420089"/>
    <lineage>
        <taxon>Eukaryota</taxon>
        <taxon>Metazoa</taxon>
        <taxon>Ecdysozoa</taxon>
        <taxon>Arthropoda</taxon>
        <taxon>Hexapoda</taxon>
        <taxon>Insecta</taxon>
        <taxon>Pterygota</taxon>
        <taxon>Neoptera</taxon>
        <taxon>Endopterygota</taxon>
        <taxon>Coleoptera</taxon>
        <taxon>Polyphaga</taxon>
        <taxon>Cucujiformia</taxon>
        <taxon>Coccinelloidea</taxon>
        <taxon>Coccinellidae</taxon>
        <taxon>Epilachninae</taxon>
        <taxon>Epilachnini</taxon>
        <taxon>Henosepilachna</taxon>
    </lineage>
</organism>
<keyword evidence="12" id="KW-1185">Reference proteome</keyword>
<comment type="similarity">
    <text evidence="2 10">Belongs to the Wnt family.</text>
</comment>
<evidence type="ECO:0000256" key="8">
    <source>
        <dbReference type="ARBA" id="ARBA00023180"/>
    </source>
</evidence>
<dbReference type="Gene3D" id="3.30.2460.20">
    <property type="match status" value="1"/>
</dbReference>
<dbReference type="GO" id="GO:0005109">
    <property type="term" value="F:frizzled binding"/>
    <property type="evidence" value="ECO:0007669"/>
    <property type="project" value="TreeGrafter"/>
</dbReference>
<dbReference type="GO" id="GO:0007517">
    <property type="term" value="P:muscle organ development"/>
    <property type="evidence" value="ECO:0007669"/>
    <property type="project" value="UniProtKB-ARBA"/>
</dbReference>
<evidence type="ECO:0000256" key="1">
    <source>
        <dbReference type="ARBA" id="ARBA00004498"/>
    </source>
</evidence>
<keyword evidence="4" id="KW-0964">Secreted</keyword>
<dbReference type="InterPro" id="IPR018161">
    <property type="entry name" value="Wnt_CS"/>
</dbReference>
<dbReference type="InterPro" id="IPR043158">
    <property type="entry name" value="Wnt_C"/>
</dbReference>
<gene>
    <name evidence="11" type="ORF">WA026_013437</name>
</gene>
<evidence type="ECO:0000313" key="11">
    <source>
        <dbReference type="EMBL" id="KAK9891118.1"/>
    </source>
</evidence>
<comment type="function">
    <text evidence="10">Ligand for members of the frizzled family of seven transmembrane receptors.</text>
</comment>
<name>A0AAW1VCB2_9CUCU</name>
<evidence type="ECO:0000256" key="6">
    <source>
        <dbReference type="ARBA" id="ARBA00022687"/>
    </source>
</evidence>
<dbReference type="Pfam" id="PF00110">
    <property type="entry name" value="wnt"/>
    <property type="match status" value="1"/>
</dbReference>
<proteinExistence type="inferred from homology"/>
<dbReference type="GO" id="GO:0060070">
    <property type="term" value="P:canonical Wnt signaling pathway"/>
    <property type="evidence" value="ECO:0007669"/>
    <property type="project" value="TreeGrafter"/>
</dbReference>
<dbReference type="GO" id="GO:0005615">
    <property type="term" value="C:extracellular space"/>
    <property type="evidence" value="ECO:0007669"/>
    <property type="project" value="TreeGrafter"/>
</dbReference>
<evidence type="ECO:0000256" key="3">
    <source>
        <dbReference type="ARBA" id="ARBA00022473"/>
    </source>
</evidence>
<evidence type="ECO:0000256" key="2">
    <source>
        <dbReference type="ARBA" id="ARBA00005683"/>
    </source>
</evidence>
<evidence type="ECO:0000256" key="4">
    <source>
        <dbReference type="ARBA" id="ARBA00022525"/>
    </source>
</evidence>
<dbReference type="GO" id="GO:0005125">
    <property type="term" value="F:cytokine activity"/>
    <property type="evidence" value="ECO:0007669"/>
    <property type="project" value="TreeGrafter"/>
</dbReference>
<keyword evidence="3 10" id="KW-0217">Developmental protein</keyword>
<evidence type="ECO:0000256" key="5">
    <source>
        <dbReference type="ARBA" id="ARBA00022530"/>
    </source>
</evidence>
<dbReference type="GO" id="GO:0060560">
    <property type="term" value="P:developmental growth involved in morphogenesis"/>
    <property type="evidence" value="ECO:0007669"/>
    <property type="project" value="UniProtKB-ARBA"/>
</dbReference>
<dbReference type="SMART" id="SM00097">
    <property type="entry name" value="WNT1"/>
    <property type="match status" value="1"/>
</dbReference>
<dbReference type="EMBL" id="JARQZJ010000127">
    <property type="protein sequence ID" value="KAK9891118.1"/>
    <property type="molecule type" value="Genomic_DNA"/>
</dbReference>
<dbReference type="PANTHER" id="PTHR12027">
    <property type="entry name" value="WNT RELATED"/>
    <property type="match status" value="1"/>
</dbReference>
<accession>A0AAW1VCB2</accession>